<sequence length="145" mass="16240">MKKETLTAIIFGIFLGGVVAFFIINKTKEIELNKNKVIAPKNNLNNNKNIPDNTQAQPLEITSPQDGLIVSQNSTSIAGKVEKDTLLVIQSPIKDMTFLTIKSDFKISFPLALGENVIKIVAYPKNKTFRPQEKDLKIYYIDSEL</sequence>
<comment type="caution">
    <text evidence="2">The sequence shown here is derived from an EMBL/GenBank/DDBJ whole genome shotgun (WGS) entry which is preliminary data.</text>
</comment>
<dbReference type="EMBL" id="LBPX01000001">
    <property type="protein sequence ID" value="KKP68594.1"/>
    <property type="molecule type" value="Genomic_DNA"/>
</dbReference>
<dbReference type="InterPro" id="IPR013783">
    <property type="entry name" value="Ig-like_fold"/>
</dbReference>
<evidence type="ECO:0000313" key="2">
    <source>
        <dbReference type="EMBL" id="KKP68594.1"/>
    </source>
</evidence>
<keyword evidence="1" id="KW-1133">Transmembrane helix</keyword>
<feature type="transmembrane region" description="Helical" evidence="1">
    <location>
        <begin position="6"/>
        <end position="24"/>
    </location>
</feature>
<name>A0A0G0BGM7_9BACT</name>
<accession>A0A0G0BGM7</accession>
<keyword evidence="1" id="KW-0812">Transmembrane</keyword>
<dbReference type="AlphaFoldDB" id="A0A0G0BGM7"/>
<protein>
    <submittedName>
        <fullName evidence="2">Uncharacterized protein</fullName>
    </submittedName>
</protein>
<evidence type="ECO:0000313" key="3">
    <source>
        <dbReference type="Proteomes" id="UP000034127"/>
    </source>
</evidence>
<dbReference type="Proteomes" id="UP000034127">
    <property type="component" value="Unassembled WGS sequence"/>
</dbReference>
<keyword evidence="1" id="KW-0472">Membrane</keyword>
<dbReference type="Gene3D" id="2.60.40.10">
    <property type="entry name" value="Immunoglobulins"/>
    <property type="match status" value="1"/>
</dbReference>
<organism evidence="2 3">
    <name type="scientific">Candidatus Roizmanbacteria bacterium GW2011_GWC2_35_12</name>
    <dbReference type="NCBI Taxonomy" id="1618485"/>
    <lineage>
        <taxon>Bacteria</taxon>
        <taxon>Candidatus Roizmaniibacteriota</taxon>
    </lineage>
</organism>
<reference evidence="2 3" key="1">
    <citation type="journal article" date="2015" name="Nature">
        <title>rRNA introns, odd ribosomes, and small enigmatic genomes across a large radiation of phyla.</title>
        <authorList>
            <person name="Brown C.T."/>
            <person name="Hug L.A."/>
            <person name="Thomas B.C."/>
            <person name="Sharon I."/>
            <person name="Castelle C.J."/>
            <person name="Singh A."/>
            <person name="Wilkins M.J."/>
            <person name="Williams K.H."/>
            <person name="Banfield J.F."/>
        </authorList>
    </citation>
    <scope>NUCLEOTIDE SEQUENCE [LARGE SCALE GENOMIC DNA]</scope>
</reference>
<gene>
    <name evidence="2" type="ORF">UR63_C0001G0044</name>
</gene>
<evidence type="ECO:0000256" key="1">
    <source>
        <dbReference type="SAM" id="Phobius"/>
    </source>
</evidence>
<proteinExistence type="predicted"/>